<reference evidence="6" key="3">
    <citation type="submission" date="2011-03" db="EMBL/GenBank/DDBJ databases">
        <title>Annotation of Magnaporthe poae ATCC 64411.</title>
        <authorList>
            <person name="Ma L.-J."/>
            <person name="Dead R."/>
            <person name="Young S.K."/>
            <person name="Zeng Q."/>
            <person name="Gargeya S."/>
            <person name="Fitzgerald M."/>
            <person name="Haas B."/>
            <person name="Abouelleil A."/>
            <person name="Alvarado L."/>
            <person name="Arachchi H.M."/>
            <person name="Berlin A."/>
            <person name="Brown A."/>
            <person name="Chapman S.B."/>
            <person name="Chen Z."/>
            <person name="Dunbar C."/>
            <person name="Freedman E."/>
            <person name="Gearin G."/>
            <person name="Gellesch M."/>
            <person name="Goldberg J."/>
            <person name="Griggs A."/>
            <person name="Gujja S."/>
            <person name="Heiman D."/>
            <person name="Howarth C."/>
            <person name="Larson L."/>
            <person name="Lui A."/>
            <person name="MacDonald P.J.P."/>
            <person name="Mehta T."/>
            <person name="Montmayeur A."/>
            <person name="Murphy C."/>
            <person name="Neiman D."/>
            <person name="Pearson M."/>
            <person name="Priest M."/>
            <person name="Roberts A."/>
            <person name="Saif S."/>
            <person name="Shea T."/>
            <person name="Shenoy N."/>
            <person name="Sisk P."/>
            <person name="Stolte C."/>
            <person name="Sykes S."/>
            <person name="Yandava C."/>
            <person name="Wortman J."/>
            <person name="Nusbaum C."/>
            <person name="Birren B."/>
        </authorList>
    </citation>
    <scope>NUCLEOTIDE SEQUENCE</scope>
    <source>
        <strain evidence="6">ATCC 64411</strain>
    </source>
</reference>
<keyword evidence="1" id="KW-0677">Repeat</keyword>
<sequence length="1320" mass="143089">MQERYYDIIPAVKGTCEWFLRHQTYKNWAACFRGLFWIKGKPGSGKSTLLKYALGNQASLKDGSLVLSFFFHGRGVELQKTPLGLFRSLLHQVLSQAPDASPDLVGTFERNRKEIGQPGKKWEWHQEQLQSFFELSLSNVLRTRSVWLFIDALDECGKEHAVKLVEKFKSLLKSLPSRASSKQLRICFACRHYPVLDQDGVFEICLENENRKDISTYVQGSLSAFGVGTESPIPDLITARAEGIFLWACLVVKRVLELEREAETSENIEAELRVIPRELDELYQKLIRNMRPASLKLMQWICFAVRPPSIDDLPWAMAPEANRPYRPPREYQGGTGCESGNGRMKRRVQTLSCGLAEVTSSSNAQVVQFIHQSVRDFLVEKGLSALQSGLTSTGLAIEMAHHRLSRTATTTAIVLGASRTGSPSTLGVFGGASCSLPTAEFPGLASLNGAHFNNDAGSLLMPKLPWFRLQQLLQNRGAVPEDGNYEEMAYHLSKPASAAQDREGRNREVTHVAVATRQGLLAKLLGHNPKGHMTELAQPFISSIEWLVPQETHGDLEGRVRRFLDPANSRPLQCLFELASFFASNNMLGKDQVGAFLKWVIDQNYVAPLAAFLHIDSATTRSFAQSILEPAVQTGNTELLRSLLSLGLDFRPVLKDTISIDDDDFVQLLVASVPADCLAGDSGGRLLLAIAGHDRVNTAKILVKGGANVNFNPYEPGKNSWSPLWWAVCNEELDMARFLLENGADANLKCNDENAPTPLGVVVDAGFPHSPNLEIVELLLDYGADIECTLFRHDFMDYVSLHHKPLHRFILRKLDFKGRAVSIGDILDEARKGPLCLSRFVHRNEGKISEGLLEKALYESVCLLTYDIGTTEALLTLDGVDANGLTSDEPILMLAAIRGDQAVCLTRLLIGAGADTNIDGILHLAVEEGNFELLQLLLLDGRVDIDEQGPPALELAVLKGMVEAVALLLDKGTPIDAVGKTLAPIQAAARSGRLSLAKYLIERKADVNAPPYGHKGRTALQAACCVGDAKMVEFLLGKGAKVNAAAAAWEGVTAVEGLLVCPTAGQDVKERLFRLLLEKDRAAVLQATDANGRGIVHKLVEHNLPGLLAVALELGAESNQMSLGREGRTPLQLAAEKGNLAAAKLLVKHDANVNAPPAPHHGRTALQAAVSCPTPNMDVIRFLVDDAGAYVDAAAGVRGGITAIQGAAISGCIPVAEYLLRKGADVNSAPALGDGRTAIEGAAEHGRLDMVQFLLNCGAEGDDDALSGTAGGPFRSAIALAEENGHFEVANLLRLREGHASATDAGEMESDTAITRRGGS</sequence>
<dbReference type="PRINTS" id="PR01415">
    <property type="entry name" value="ANKYRIN"/>
</dbReference>
<feature type="repeat" description="ANK" evidence="3">
    <location>
        <begin position="1015"/>
        <end position="1047"/>
    </location>
</feature>
<dbReference type="InterPro" id="IPR056884">
    <property type="entry name" value="NPHP3-like_N"/>
</dbReference>
<dbReference type="Pfam" id="PF12796">
    <property type="entry name" value="Ank_2"/>
    <property type="match status" value="4"/>
</dbReference>
<dbReference type="SMART" id="SM00248">
    <property type="entry name" value="ANK"/>
    <property type="match status" value="12"/>
</dbReference>
<dbReference type="InterPro" id="IPR051631">
    <property type="entry name" value="Ankyrin-KH/SAM_domain"/>
</dbReference>
<dbReference type="EnsemblFungi" id="MAPG_08658T0">
    <property type="protein sequence ID" value="MAPG_08658T0"/>
    <property type="gene ID" value="MAPG_08658"/>
</dbReference>
<reference evidence="6" key="1">
    <citation type="submission" date="2010-05" db="EMBL/GenBank/DDBJ databases">
        <title>The Genome Sequence of Magnaporthe poae strain ATCC 64411.</title>
        <authorList>
            <consortium name="The Broad Institute Genome Sequencing Platform"/>
            <consortium name="Broad Institute Genome Sequencing Center for Infectious Disease"/>
            <person name="Ma L.-J."/>
            <person name="Dead R."/>
            <person name="Young S."/>
            <person name="Zeng Q."/>
            <person name="Koehrsen M."/>
            <person name="Alvarado L."/>
            <person name="Berlin A."/>
            <person name="Chapman S.B."/>
            <person name="Chen Z."/>
            <person name="Freedman E."/>
            <person name="Gellesch M."/>
            <person name="Goldberg J."/>
            <person name="Griggs A."/>
            <person name="Gujja S."/>
            <person name="Heilman E.R."/>
            <person name="Heiman D."/>
            <person name="Hepburn T."/>
            <person name="Howarth C."/>
            <person name="Jen D."/>
            <person name="Larson L."/>
            <person name="Mehta T."/>
            <person name="Neiman D."/>
            <person name="Pearson M."/>
            <person name="Roberts A."/>
            <person name="Saif S."/>
            <person name="Shea T."/>
            <person name="Shenoy N."/>
            <person name="Sisk P."/>
            <person name="Stolte C."/>
            <person name="Sykes S."/>
            <person name="Walk T."/>
            <person name="White J."/>
            <person name="Yandava C."/>
            <person name="Haas B."/>
            <person name="Nusbaum C."/>
            <person name="Birren B."/>
        </authorList>
    </citation>
    <scope>NUCLEOTIDE SEQUENCE</scope>
    <source>
        <strain evidence="6">ATCC 64411</strain>
    </source>
</reference>
<evidence type="ECO:0000256" key="1">
    <source>
        <dbReference type="ARBA" id="ARBA00022737"/>
    </source>
</evidence>
<evidence type="ECO:0000256" key="2">
    <source>
        <dbReference type="ARBA" id="ARBA00023043"/>
    </source>
</evidence>
<feature type="repeat" description="ANK" evidence="3">
    <location>
        <begin position="948"/>
        <end position="980"/>
    </location>
</feature>
<dbReference type="Pfam" id="PF24883">
    <property type="entry name" value="NPHP3_N"/>
    <property type="match status" value="1"/>
</dbReference>
<evidence type="ECO:0000313" key="8">
    <source>
        <dbReference type="Proteomes" id="UP000011715"/>
    </source>
</evidence>
<dbReference type="STRING" id="644358.A0A0C4E7X6"/>
<organism evidence="7 8">
    <name type="scientific">Magnaporthiopsis poae (strain ATCC 64411 / 73-15)</name>
    <name type="common">Kentucky bluegrass fungus</name>
    <name type="synonym">Magnaporthe poae</name>
    <dbReference type="NCBI Taxonomy" id="644358"/>
    <lineage>
        <taxon>Eukaryota</taxon>
        <taxon>Fungi</taxon>
        <taxon>Dikarya</taxon>
        <taxon>Ascomycota</taxon>
        <taxon>Pezizomycotina</taxon>
        <taxon>Sordariomycetes</taxon>
        <taxon>Sordariomycetidae</taxon>
        <taxon>Magnaporthales</taxon>
        <taxon>Magnaporthaceae</taxon>
        <taxon>Magnaporthiopsis</taxon>
    </lineage>
</organism>
<feature type="region of interest" description="Disordered" evidence="4">
    <location>
        <begin position="1301"/>
        <end position="1320"/>
    </location>
</feature>
<gene>
    <name evidence="6" type="ORF">MAPG_08658</name>
</gene>
<dbReference type="InterPro" id="IPR027417">
    <property type="entry name" value="P-loop_NTPase"/>
</dbReference>
<name>A0A0C4E7X6_MAGP6</name>
<evidence type="ECO:0000313" key="7">
    <source>
        <dbReference type="EnsemblFungi" id="MAPG_08658T0"/>
    </source>
</evidence>
<dbReference type="EMBL" id="ADBL01002095">
    <property type="status" value="NOT_ANNOTATED_CDS"/>
    <property type="molecule type" value="Genomic_DNA"/>
</dbReference>
<dbReference type="PROSITE" id="PS50297">
    <property type="entry name" value="ANK_REP_REGION"/>
    <property type="match status" value="5"/>
</dbReference>
<protein>
    <recommendedName>
        <fullName evidence="5">Nephrocystin 3-like N-terminal domain-containing protein</fullName>
    </recommendedName>
</protein>
<feature type="domain" description="Nephrocystin 3-like N-terminal" evidence="5">
    <location>
        <begin position="14"/>
        <end position="191"/>
    </location>
</feature>
<feature type="region of interest" description="Disordered" evidence="4">
    <location>
        <begin position="321"/>
        <end position="343"/>
    </location>
</feature>
<dbReference type="PANTHER" id="PTHR23206">
    <property type="entry name" value="MASK PROTEIN"/>
    <property type="match status" value="1"/>
</dbReference>
<dbReference type="VEuPathDB" id="FungiDB:MAPG_08658"/>
<keyword evidence="8" id="KW-1185">Reference proteome</keyword>
<dbReference type="InterPro" id="IPR036770">
    <property type="entry name" value="Ankyrin_rpt-contain_sf"/>
</dbReference>
<dbReference type="GO" id="GO:0005737">
    <property type="term" value="C:cytoplasm"/>
    <property type="evidence" value="ECO:0007669"/>
    <property type="project" value="TreeGrafter"/>
</dbReference>
<dbReference type="PANTHER" id="PTHR23206:SF7">
    <property type="entry name" value="PROTEIN KINASE DOMAIN-CONTAINING PROTEIN"/>
    <property type="match status" value="1"/>
</dbReference>
<dbReference type="SUPFAM" id="SSF52540">
    <property type="entry name" value="P-loop containing nucleoside triphosphate hydrolases"/>
    <property type="match status" value="1"/>
</dbReference>
<dbReference type="PROSITE" id="PS50088">
    <property type="entry name" value="ANK_REPEAT"/>
    <property type="match status" value="7"/>
</dbReference>
<reference evidence="7" key="5">
    <citation type="submission" date="2015-06" db="UniProtKB">
        <authorList>
            <consortium name="EnsemblFungi"/>
        </authorList>
    </citation>
    <scope>IDENTIFICATION</scope>
    <source>
        <strain evidence="7">ATCC 64411</strain>
    </source>
</reference>
<dbReference type="InterPro" id="IPR002110">
    <property type="entry name" value="Ankyrin_rpt"/>
</dbReference>
<keyword evidence="2 3" id="KW-0040">ANK repeat</keyword>
<dbReference type="Gene3D" id="3.40.50.300">
    <property type="entry name" value="P-loop containing nucleotide triphosphate hydrolases"/>
    <property type="match status" value="1"/>
</dbReference>
<dbReference type="OrthoDB" id="539213at2759"/>
<dbReference type="Gene3D" id="1.25.40.20">
    <property type="entry name" value="Ankyrin repeat-containing domain"/>
    <property type="match status" value="3"/>
</dbReference>
<evidence type="ECO:0000256" key="3">
    <source>
        <dbReference type="PROSITE-ProRule" id="PRU00023"/>
    </source>
</evidence>
<feature type="repeat" description="ANK" evidence="3">
    <location>
        <begin position="719"/>
        <end position="751"/>
    </location>
</feature>
<reference evidence="8" key="2">
    <citation type="submission" date="2010-05" db="EMBL/GenBank/DDBJ databases">
        <title>The genome sequence of Magnaporthe poae strain ATCC 64411.</title>
        <authorList>
            <person name="Ma L.-J."/>
            <person name="Dead R."/>
            <person name="Young S."/>
            <person name="Zeng Q."/>
            <person name="Koehrsen M."/>
            <person name="Alvarado L."/>
            <person name="Berlin A."/>
            <person name="Chapman S.B."/>
            <person name="Chen Z."/>
            <person name="Freedman E."/>
            <person name="Gellesch M."/>
            <person name="Goldberg J."/>
            <person name="Griggs A."/>
            <person name="Gujja S."/>
            <person name="Heilman E.R."/>
            <person name="Heiman D."/>
            <person name="Hepburn T."/>
            <person name="Howarth C."/>
            <person name="Jen D."/>
            <person name="Larson L."/>
            <person name="Mehta T."/>
            <person name="Neiman D."/>
            <person name="Pearson M."/>
            <person name="Roberts A."/>
            <person name="Saif S."/>
            <person name="Shea T."/>
            <person name="Shenoy N."/>
            <person name="Sisk P."/>
            <person name="Stolte C."/>
            <person name="Sykes S."/>
            <person name="Walk T."/>
            <person name="White J."/>
            <person name="Yandava C."/>
            <person name="Haas B."/>
            <person name="Nusbaum C."/>
            <person name="Birren B."/>
        </authorList>
    </citation>
    <scope>NUCLEOTIDE SEQUENCE [LARGE SCALE GENOMIC DNA]</scope>
    <source>
        <strain evidence="8">ATCC 64411 / 73-15</strain>
    </source>
</reference>
<dbReference type="Proteomes" id="UP000011715">
    <property type="component" value="Unassembled WGS sequence"/>
</dbReference>
<proteinExistence type="predicted"/>
<feature type="repeat" description="ANK" evidence="3">
    <location>
        <begin position="1234"/>
        <end position="1260"/>
    </location>
</feature>
<reference evidence="7" key="4">
    <citation type="journal article" date="2015" name="G3 (Bethesda)">
        <title>Genome sequences of three phytopathogenic species of the Magnaporthaceae family of fungi.</title>
        <authorList>
            <person name="Okagaki L.H."/>
            <person name="Nunes C.C."/>
            <person name="Sailsbery J."/>
            <person name="Clay B."/>
            <person name="Brown D."/>
            <person name="John T."/>
            <person name="Oh Y."/>
            <person name="Young N."/>
            <person name="Fitzgerald M."/>
            <person name="Haas B.J."/>
            <person name="Zeng Q."/>
            <person name="Young S."/>
            <person name="Adiconis X."/>
            <person name="Fan L."/>
            <person name="Levin J.Z."/>
            <person name="Mitchell T.K."/>
            <person name="Okubara P.A."/>
            <person name="Farman M.L."/>
            <person name="Kohn L.M."/>
            <person name="Birren B."/>
            <person name="Ma L.-J."/>
            <person name="Dean R.A."/>
        </authorList>
    </citation>
    <scope>NUCLEOTIDE SEQUENCE</scope>
    <source>
        <strain evidence="7">ATCC 64411 / 73-15</strain>
    </source>
</reference>
<dbReference type="SUPFAM" id="SSF48403">
    <property type="entry name" value="Ankyrin repeat"/>
    <property type="match status" value="2"/>
</dbReference>
<feature type="repeat" description="ANK" evidence="3">
    <location>
        <begin position="980"/>
        <end position="1012"/>
    </location>
</feature>
<evidence type="ECO:0000256" key="4">
    <source>
        <dbReference type="SAM" id="MobiDB-lite"/>
    </source>
</evidence>
<accession>A0A0C4E7X6</accession>
<dbReference type="EMBL" id="GL876973">
    <property type="protein sequence ID" value="KLU89688.1"/>
    <property type="molecule type" value="Genomic_DNA"/>
</dbReference>
<evidence type="ECO:0000313" key="6">
    <source>
        <dbReference type="EMBL" id="KLU89688.1"/>
    </source>
</evidence>
<feature type="repeat" description="ANK" evidence="3">
    <location>
        <begin position="1126"/>
        <end position="1158"/>
    </location>
</feature>
<feature type="repeat" description="ANK" evidence="3">
    <location>
        <begin position="1199"/>
        <end position="1231"/>
    </location>
</feature>
<dbReference type="eggNOG" id="KOG4177">
    <property type="taxonomic scope" value="Eukaryota"/>
</dbReference>
<evidence type="ECO:0000259" key="5">
    <source>
        <dbReference type="Pfam" id="PF24883"/>
    </source>
</evidence>